<dbReference type="EMBL" id="FJUW01000079">
    <property type="protein sequence ID" value="CZT12946.1"/>
    <property type="molecule type" value="Genomic_DNA"/>
</dbReference>
<dbReference type="FunFam" id="1.20.1250.20:FF:000013">
    <property type="entry name" value="MFS general substrate transporter"/>
    <property type="match status" value="1"/>
</dbReference>
<dbReference type="Pfam" id="PF07690">
    <property type="entry name" value="MFS_1"/>
    <property type="match status" value="1"/>
</dbReference>
<dbReference type="InParanoid" id="A0A1E1LR49"/>
<evidence type="ECO:0000256" key="4">
    <source>
        <dbReference type="ARBA" id="ARBA00022989"/>
    </source>
</evidence>
<feature type="transmembrane region" description="Helical" evidence="7">
    <location>
        <begin position="385"/>
        <end position="408"/>
    </location>
</feature>
<comment type="subcellular location">
    <subcellularLocation>
        <location evidence="1">Membrane</location>
        <topology evidence="1">Multi-pass membrane protein</topology>
    </subcellularLocation>
</comment>
<evidence type="ECO:0000256" key="6">
    <source>
        <dbReference type="SAM" id="MobiDB-lite"/>
    </source>
</evidence>
<dbReference type="AlphaFoldDB" id="A0A1E1LR49"/>
<feature type="compositionally biased region" description="Polar residues" evidence="6">
    <location>
        <begin position="12"/>
        <end position="27"/>
    </location>
</feature>
<keyword evidence="3 7" id="KW-0812">Transmembrane</keyword>
<evidence type="ECO:0000313" key="8">
    <source>
        <dbReference type="EMBL" id="CZT12946.1"/>
    </source>
</evidence>
<feature type="transmembrane region" description="Helical" evidence="7">
    <location>
        <begin position="417"/>
        <end position="436"/>
    </location>
</feature>
<keyword evidence="2" id="KW-0813">Transport</keyword>
<feature type="transmembrane region" description="Helical" evidence="7">
    <location>
        <begin position="187"/>
        <end position="206"/>
    </location>
</feature>
<feature type="compositionally biased region" description="Acidic residues" evidence="6">
    <location>
        <begin position="72"/>
        <end position="86"/>
    </location>
</feature>
<dbReference type="PANTHER" id="PTHR43791">
    <property type="entry name" value="PERMEASE-RELATED"/>
    <property type="match status" value="1"/>
</dbReference>
<feature type="transmembrane region" description="Helical" evidence="7">
    <location>
        <begin position="448"/>
        <end position="469"/>
    </location>
</feature>
<feature type="compositionally biased region" description="Basic and acidic residues" evidence="6">
    <location>
        <begin position="51"/>
        <end position="66"/>
    </location>
</feature>
<name>A0A1E1LR49_9HELO</name>
<organism evidence="8 9">
    <name type="scientific">Rhynchosporium graminicola</name>
    <dbReference type="NCBI Taxonomy" id="2792576"/>
    <lineage>
        <taxon>Eukaryota</taxon>
        <taxon>Fungi</taxon>
        <taxon>Dikarya</taxon>
        <taxon>Ascomycota</taxon>
        <taxon>Pezizomycotina</taxon>
        <taxon>Leotiomycetes</taxon>
        <taxon>Helotiales</taxon>
        <taxon>Ploettnerulaceae</taxon>
        <taxon>Rhynchosporium</taxon>
    </lineage>
</organism>
<proteinExistence type="predicted"/>
<feature type="compositionally biased region" description="Acidic residues" evidence="6">
    <location>
        <begin position="33"/>
        <end position="50"/>
    </location>
</feature>
<feature type="transmembrane region" description="Helical" evidence="7">
    <location>
        <begin position="161"/>
        <end position="180"/>
    </location>
</feature>
<evidence type="ECO:0000256" key="3">
    <source>
        <dbReference type="ARBA" id="ARBA00022692"/>
    </source>
</evidence>
<feature type="transmembrane region" description="Helical" evidence="7">
    <location>
        <begin position="212"/>
        <end position="235"/>
    </location>
</feature>
<feature type="transmembrane region" description="Helical" evidence="7">
    <location>
        <begin position="353"/>
        <end position="373"/>
    </location>
</feature>
<feature type="transmembrane region" description="Helical" evidence="7">
    <location>
        <begin position="122"/>
        <end position="141"/>
    </location>
</feature>
<comment type="caution">
    <text evidence="8">The sequence shown here is derived from an EMBL/GenBank/DDBJ whole genome shotgun (WGS) entry which is preliminary data.</text>
</comment>
<dbReference type="InterPro" id="IPR036259">
    <property type="entry name" value="MFS_trans_sf"/>
</dbReference>
<evidence type="ECO:0000256" key="5">
    <source>
        <dbReference type="ARBA" id="ARBA00023136"/>
    </source>
</evidence>
<dbReference type="Proteomes" id="UP000178129">
    <property type="component" value="Unassembled WGS sequence"/>
</dbReference>
<feature type="transmembrane region" description="Helical" evidence="7">
    <location>
        <begin position="507"/>
        <end position="533"/>
    </location>
</feature>
<dbReference type="InterPro" id="IPR011701">
    <property type="entry name" value="MFS"/>
</dbReference>
<accession>A0A1E1LR49</accession>
<dbReference type="SUPFAM" id="SSF103473">
    <property type="entry name" value="MFS general substrate transporter"/>
    <property type="match status" value="1"/>
</dbReference>
<feature type="transmembrane region" description="Helical" evidence="7">
    <location>
        <begin position="247"/>
        <end position="268"/>
    </location>
</feature>
<keyword evidence="9" id="KW-1185">Reference proteome</keyword>
<evidence type="ECO:0000313" key="9">
    <source>
        <dbReference type="Proteomes" id="UP000178129"/>
    </source>
</evidence>
<reference evidence="9" key="1">
    <citation type="submission" date="2016-03" db="EMBL/GenBank/DDBJ databases">
        <authorList>
            <person name="Ploux O."/>
        </authorList>
    </citation>
    <scope>NUCLEOTIDE SEQUENCE [LARGE SCALE GENOMIC DNA]</scope>
    <source>
        <strain evidence="9">UK7</strain>
    </source>
</reference>
<protein>
    <submittedName>
        <fullName evidence="8">Related to nicotinamide mononucleotide permease</fullName>
    </submittedName>
</protein>
<dbReference type="PANTHER" id="PTHR43791:SF27">
    <property type="entry name" value="TRANSPORTER, PUTATIVE (AFU_ORTHOLOGUE AFUA_2G15730)-RELATED"/>
    <property type="match status" value="1"/>
</dbReference>
<gene>
    <name evidence="8" type="ORF">RCO7_01789</name>
</gene>
<dbReference type="GO" id="GO:0022857">
    <property type="term" value="F:transmembrane transporter activity"/>
    <property type="evidence" value="ECO:0007669"/>
    <property type="project" value="InterPro"/>
</dbReference>
<evidence type="ECO:0000256" key="2">
    <source>
        <dbReference type="ARBA" id="ARBA00022448"/>
    </source>
</evidence>
<feature type="region of interest" description="Disordered" evidence="6">
    <location>
        <begin position="1"/>
        <end position="96"/>
    </location>
</feature>
<dbReference type="GO" id="GO:0016020">
    <property type="term" value="C:membrane"/>
    <property type="evidence" value="ECO:0007669"/>
    <property type="project" value="UniProtKB-SubCell"/>
</dbReference>
<keyword evidence="5 7" id="KW-0472">Membrane</keyword>
<evidence type="ECO:0000256" key="1">
    <source>
        <dbReference type="ARBA" id="ARBA00004141"/>
    </source>
</evidence>
<evidence type="ECO:0000256" key="7">
    <source>
        <dbReference type="SAM" id="Phobius"/>
    </source>
</evidence>
<dbReference type="Gene3D" id="1.20.1250.20">
    <property type="entry name" value="MFS general substrate transporter like domains"/>
    <property type="match status" value="2"/>
</dbReference>
<sequence>METRTHLYHPPTRTSDTEGSQDSSAMTRLTPDSESEDSELDMDMGMGEEGESFKLQRRGTDAEKGGVQDNEGLLDEDEDDEEEDEYPTPGRRRGTSVSTIQSYQLYTPDEERAVVRKFDRKLVLFLALLYMLSFLDRSNIGNAKIAGLDIDLDLDSAKYEWVITAFYLAYISFEWMSLLWKIVPAHIYVTLIVLSWGIIASLQSVATSFVGLLVLRTLLGIGEAGFTGIPFYLSFFFKREELALRNGYFVSAAPLATSFASTLAWVIIKLGSNGPIAPWRLLFLLEGFPSVLVAVIAWHTIPDSPESAQYLTRREKKVARLRLRKDKDPSSAPGKKGLNVREMLSTIVDPKTYLTAFMFFFTNMAFSSLPVFLPTIIHEMGHTVLISQALSAPPYLMSFFIVILTAYLSDRLQNRSYFVIFHALLSASGYALMALSSHYNLGTWWRYAAIYPAAIGFFSVITIIVTWAINNQESESKQGTGFAMLQLIGQCGPLVGTRLYPEEEAPYYVRGMTVCACAMGVVAVLSIVLRLYLGALNERGKREEGFVGEAGEGLVGRRAGKRGGKHRKPFVYML</sequence>
<dbReference type="FunFam" id="1.20.1250.20:FF:000018">
    <property type="entry name" value="MFS transporter permease"/>
    <property type="match status" value="1"/>
</dbReference>
<keyword evidence="4 7" id="KW-1133">Transmembrane helix</keyword>